<protein>
    <submittedName>
        <fullName evidence="1">Uncharacterized protein</fullName>
    </submittedName>
</protein>
<name>A0A2S1ES37_LIMRT</name>
<accession>A0A2S1ES37</accession>
<reference evidence="1 2" key="1">
    <citation type="submission" date="2018-03" db="EMBL/GenBank/DDBJ databases">
        <title>Complete Genome Sequence of the Chinese traditional Highland Barley wine Isolate Lactobacillus reuteri WHH1689.</title>
        <authorList>
            <person name="Chen S."/>
            <person name="Chen L."/>
            <person name="Chen L."/>
            <person name="Li Y."/>
        </authorList>
    </citation>
    <scope>NUCLEOTIDE SEQUENCE [LARGE SCALE GENOMIC DNA]</scope>
    <source>
        <strain evidence="1 2">WHH1689</strain>
    </source>
</reference>
<dbReference type="Proteomes" id="UP000244369">
    <property type="component" value="Chromosome"/>
</dbReference>
<organism evidence="1 2">
    <name type="scientific">Limosilactobacillus reuteri</name>
    <name type="common">Lactobacillus reuteri</name>
    <dbReference type="NCBI Taxonomy" id="1598"/>
    <lineage>
        <taxon>Bacteria</taxon>
        <taxon>Bacillati</taxon>
        <taxon>Bacillota</taxon>
        <taxon>Bacilli</taxon>
        <taxon>Lactobacillales</taxon>
        <taxon>Lactobacillaceae</taxon>
        <taxon>Limosilactobacillus</taxon>
    </lineage>
</organism>
<dbReference type="EMBL" id="CP027805">
    <property type="protein sequence ID" value="AWD62780.1"/>
    <property type="molecule type" value="Genomic_DNA"/>
</dbReference>
<sequence length="53" mass="6083">MPDNLTGLNIDTNVYLNRANSDIKMYEILQEEIAHYNTTARDIVTKDTPDGRK</sequence>
<evidence type="ECO:0000313" key="2">
    <source>
        <dbReference type="Proteomes" id="UP000244369"/>
    </source>
</evidence>
<evidence type="ECO:0000313" key="1">
    <source>
        <dbReference type="EMBL" id="AWD62780.1"/>
    </source>
</evidence>
<gene>
    <name evidence="1" type="ORF">LWHH1689_1478</name>
</gene>
<proteinExistence type="predicted"/>
<dbReference type="AlphaFoldDB" id="A0A2S1ES37"/>